<dbReference type="OrthoDB" id="324542at2157"/>
<reference evidence="1 2" key="1">
    <citation type="submission" date="2018-06" db="EMBL/GenBank/DDBJ databases">
        <title>Halonotius sp. F13-13 a new haloarchaeeon isolated from a solar saltern from Isla Cristina, Huelva, Spain.</title>
        <authorList>
            <person name="Duran-Viseras A."/>
            <person name="Sanchez-Porro C."/>
            <person name="Ventosa A."/>
        </authorList>
    </citation>
    <scope>NUCLEOTIDE SEQUENCE [LARGE SCALE GENOMIC DNA]</scope>
    <source>
        <strain evidence="1 2">CECT 7525</strain>
    </source>
</reference>
<gene>
    <name evidence="1" type="ORF">DP106_00835</name>
</gene>
<dbReference type="RefSeq" id="WP_120082645.1">
    <property type="nucleotide sequence ID" value="NZ_QMDW01000001.1"/>
</dbReference>
<dbReference type="EMBL" id="QMDW01000001">
    <property type="protein sequence ID" value="RJX51890.1"/>
    <property type="molecule type" value="Genomic_DNA"/>
</dbReference>
<organism evidence="1 2">
    <name type="scientific">Halonotius pteroides</name>
    <dbReference type="NCBI Taxonomy" id="268735"/>
    <lineage>
        <taxon>Archaea</taxon>
        <taxon>Methanobacteriati</taxon>
        <taxon>Methanobacteriota</taxon>
        <taxon>Stenosarchaea group</taxon>
        <taxon>Halobacteria</taxon>
        <taxon>Halobacteriales</taxon>
        <taxon>Haloferacaceae</taxon>
        <taxon>Halonotius</taxon>
    </lineage>
</organism>
<protein>
    <submittedName>
        <fullName evidence="1">Uncharacterized protein</fullName>
    </submittedName>
</protein>
<dbReference type="AlphaFoldDB" id="A0A3A6QSL6"/>
<accession>A0A3A6QSL6</accession>
<dbReference type="Proteomes" id="UP000281564">
    <property type="component" value="Unassembled WGS sequence"/>
</dbReference>
<comment type="caution">
    <text evidence="1">The sequence shown here is derived from an EMBL/GenBank/DDBJ whole genome shotgun (WGS) entry which is preliminary data.</text>
</comment>
<sequence length="73" mass="8419">MDPDEDELKQLCLGIVEEADAAAVTPGIVRQELRVEHDIVYEDNRVFEVMHEMEDNGELIYHLGEYNEFAVPE</sequence>
<evidence type="ECO:0000313" key="2">
    <source>
        <dbReference type="Proteomes" id="UP000281564"/>
    </source>
</evidence>
<evidence type="ECO:0000313" key="1">
    <source>
        <dbReference type="EMBL" id="RJX51890.1"/>
    </source>
</evidence>
<keyword evidence="2" id="KW-1185">Reference proteome</keyword>
<proteinExistence type="predicted"/>
<name>A0A3A6QSL6_9EURY</name>